<gene>
    <name evidence="2" type="ORF">DI598_20380</name>
</gene>
<feature type="transmembrane region" description="Helical" evidence="1">
    <location>
        <begin position="61"/>
        <end position="86"/>
    </location>
</feature>
<organism evidence="2 3">
    <name type="scientific">Pseudopedobacter saltans</name>
    <dbReference type="NCBI Taxonomy" id="151895"/>
    <lineage>
        <taxon>Bacteria</taxon>
        <taxon>Pseudomonadati</taxon>
        <taxon>Bacteroidota</taxon>
        <taxon>Sphingobacteriia</taxon>
        <taxon>Sphingobacteriales</taxon>
        <taxon>Sphingobacteriaceae</taxon>
        <taxon>Pseudopedobacter</taxon>
    </lineage>
</organism>
<keyword evidence="1" id="KW-1133">Transmembrane helix</keyword>
<dbReference type="PANTHER" id="PTHR37305">
    <property type="entry name" value="INTEGRAL MEMBRANE PROTEIN-RELATED"/>
    <property type="match status" value="1"/>
</dbReference>
<reference evidence="2 3" key="1">
    <citation type="submission" date="2017-11" db="EMBL/GenBank/DDBJ databases">
        <title>Infants hospitalized years apart are colonized by the same room-sourced microbial strains.</title>
        <authorList>
            <person name="Brooks B."/>
            <person name="Olm M.R."/>
            <person name="Firek B.A."/>
            <person name="Baker R."/>
            <person name="Thomas B.C."/>
            <person name="Morowitz M.J."/>
            <person name="Banfield J.F."/>
        </authorList>
    </citation>
    <scope>NUCLEOTIDE SEQUENCE [LARGE SCALE GENOMIC DNA]</scope>
    <source>
        <strain evidence="2">S2_009_000_R2_76</strain>
    </source>
</reference>
<proteinExistence type="predicted"/>
<keyword evidence="1" id="KW-0812">Transmembrane</keyword>
<feature type="transmembrane region" description="Helical" evidence="1">
    <location>
        <begin position="20"/>
        <end position="41"/>
    </location>
</feature>
<evidence type="ECO:0000313" key="2">
    <source>
        <dbReference type="EMBL" id="PZP38861.1"/>
    </source>
</evidence>
<feature type="transmembrane region" description="Helical" evidence="1">
    <location>
        <begin position="251"/>
        <end position="269"/>
    </location>
</feature>
<sequence>MNTVLISLKSEFYKFKKSAILFGSILFPVFIVGLFIWAIATHPYGDDAILKAGNNVGLYQWMQYIGNIAAPLNTFLVPMFTIYIAFSVNEMEHKSDMWKSLFALPLSKVGIYIGKYLFAICLLFITMLCFYLLSTISLHILSSTNPKKFFYNQYSYGNRDLLLYFTKFFLSSLGILGLQMTFSFLWKDFFKPMGIGLLGVIVGSVWATKKPETADYFPYAQPPRAALVQHVNVTNIKADLFDSFHMFSKDIIMSLIYLVVFSIIGFYIVSKKNIQ</sequence>
<evidence type="ECO:0000256" key="1">
    <source>
        <dbReference type="SAM" id="Phobius"/>
    </source>
</evidence>
<keyword evidence="1" id="KW-0472">Membrane</keyword>
<accession>A0A2W5E3F2</accession>
<feature type="transmembrane region" description="Helical" evidence="1">
    <location>
        <begin position="189"/>
        <end position="207"/>
    </location>
</feature>
<comment type="caution">
    <text evidence="2">The sequence shown here is derived from an EMBL/GenBank/DDBJ whole genome shotgun (WGS) entry which is preliminary data.</text>
</comment>
<evidence type="ECO:0000313" key="3">
    <source>
        <dbReference type="Proteomes" id="UP000249645"/>
    </source>
</evidence>
<evidence type="ECO:0008006" key="4">
    <source>
        <dbReference type="Google" id="ProtNLM"/>
    </source>
</evidence>
<dbReference type="Proteomes" id="UP000249645">
    <property type="component" value="Unassembled WGS sequence"/>
</dbReference>
<feature type="transmembrane region" description="Helical" evidence="1">
    <location>
        <begin position="116"/>
        <end position="141"/>
    </location>
</feature>
<name>A0A2W5E3F2_9SPHI</name>
<dbReference type="PANTHER" id="PTHR37305:SF1">
    <property type="entry name" value="MEMBRANE PROTEIN"/>
    <property type="match status" value="1"/>
</dbReference>
<dbReference type="CDD" id="cd21809">
    <property type="entry name" value="ABC-2_lan_permease-like"/>
    <property type="match status" value="1"/>
</dbReference>
<protein>
    <recommendedName>
        <fullName evidence="4">ABC transporter permease</fullName>
    </recommendedName>
</protein>
<dbReference type="EMBL" id="QFOI01000716">
    <property type="protein sequence ID" value="PZP38861.1"/>
    <property type="molecule type" value="Genomic_DNA"/>
</dbReference>
<dbReference type="AlphaFoldDB" id="A0A2W5E3F2"/>
<dbReference type="Pfam" id="PF12730">
    <property type="entry name" value="ABC2_membrane_4"/>
    <property type="match status" value="1"/>
</dbReference>
<feature type="transmembrane region" description="Helical" evidence="1">
    <location>
        <begin position="161"/>
        <end position="182"/>
    </location>
</feature>